<sequence>MSFIDMERQIPLSTCTPAAPTEKREATAERKKREKNRTLQKPAGGSSISRVTGRPVQVLRTDQWDGRKGLLKECARCGACPKVSRSKSFFFEDARMLGEKRFVRGVAATVCRISTVFLL</sequence>
<dbReference type="EMBL" id="BPLR01001343">
    <property type="protein sequence ID" value="GIZ01727.1"/>
    <property type="molecule type" value="Genomic_DNA"/>
</dbReference>
<accession>A0AAV4Y310</accession>
<feature type="compositionally biased region" description="Basic and acidic residues" evidence="1">
    <location>
        <begin position="21"/>
        <end position="31"/>
    </location>
</feature>
<evidence type="ECO:0000256" key="1">
    <source>
        <dbReference type="SAM" id="MobiDB-lite"/>
    </source>
</evidence>
<gene>
    <name evidence="2" type="ORF">CEXT_484781</name>
</gene>
<proteinExistence type="predicted"/>
<dbReference type="AlphaFoldDB" id="A0AAV4Y310"/>
<protein>
    <submittedName>
        <fullName evidence="2">Uncharacterized protein</fullName>
    </submittedName>
</protein>
<evidence type="ECO:0000313" key="2">
    <source>
        <dbReference type="EMBL" id="GIZ01727.1"/>
    </source>
</evidence>
<name>A0AAV4Y310_CAEEX</name>
<feature type="region of interest" description="Disordered" evidence="1">
    <location>
        <begin position="1"/>
        <end position="53"/>
    </location>
</feature>
<organism evidence="2 3">
    <name type="scientific">Caerostris extrusa</name>
    <name type="common">Bark spider</name>
    <name type="synonym">Caerostris bankana</name>
    <dbReference type="NCBI Taxonomy" id="172846"/>
    <lineage>
        <taxon>Eukaryota</taxon>
        <taxon>Metazoa</taxon>
        <taxon>Ecdysozoa</taxon>
        <taxon>Arthropoda</taxon>
        <taxon>Chelicerata</taxon>
        <taxon>Arachnida</taxon>
        <taxon>Araneae</taxon>
        <taxon>Araneomorphae</taxon>
        <taxon>Entelegynae</taxon>
        <taxon>Araneoidea</taxon>
        <taxon>Araneidae</taxon>
        <taxon>Caerostris</taxon>
    </lineage>
</organism>
<dbReference type="Proteomes" id="UP001054945">
    <property type="component" value="Unassembled WGS sequence"/>
</dbReference>
<evidence type="ECO:0000313" key="3">
    <source>
        <dbReference type="Proteomes" id="UP001054945"/>
    </source>
</evidence>
<comment type="caution">
    <text evidence="2">The sequence shown here is derived from an EMBL/GenBank/DDBJ whole genome shotgun (WGS) entry which is preliminary data.</text>
</comment>
<keyword evidence="3" id="KW-1185">Reference proteome</keyword>
<reference evidence="2 3" key="1">
    <citation type="submission" date="2021-06" db="EMBL/GenBank/DDBJ databases">
        <title>Caerostris extrusa draft genome.</title>
        <authorList>
            <person name="Kono N."/>
            <person name="Arakawa K."/>
        </authorList>
    </citation>
    <scope>NUCLEOTIDE SEQUENCE [LARGE SCALE GENOMIC DNA]</scope>
</reference>